<dbReference type="Proteomes" id="UP000003419">
    <property type="component" value="Unassembled WGS sequence"/>
</dbReference>
<gene>
    <name evidence="1" type="ORF">HMPREF0534_1808</name>
</gene>
<comment type="caution">
    <text evidence="1">The sequence shown here is derived from an EMBL/GenBank/DDBJ whole genome shotgun (WGS) entry which is preliminary data.</text>
</comment>
<evidence type="ECO:0000313" key="1">
    <source>
        <dbReference type="EMBL" id="EEI64858.1"/>
    </source>
</evidence>
<dbReference type="EMBL" id="ACHG01000196">
    <property type="protein sequence ID" value="EEI64858.1"/>
    <property type="molecule type" value="Genomic_DNA"/>
</dbReference>
<evidence type="ECO:0000313" key="2">
    <source>
        <dbReference type="Proteomes" id="UP000003419"/>
    </source>
</evidence>
<accession>A0A8D9VT35</accession>
<organism evidence="1 2">
    <name type="scientific">Limosilactobacillus reuteri CF48-3A</name>
    <dbReference type="NCBI Taxonomy" id="525341"/>
    <lineage>
        <taxon>Bacteria</taxon>
        <taxon>Bacillati</taxon>
        <taxon>Bacillota</taxon>
        <taxon>Bacilli</taxon>
        <taxon>Lactobacillales</taxon>
        <taxon>Lactobacillaceae</taxon>
        <taxon>Limosilactobacillus</taxon>
    </lineage>
</organism>
<sequence length="206" mass="23989">MFWKARLTTNYEVFIMSVDNKDLTDEQIQDAYIFMDGTFNKSTEFDHGLFSEWLILKTILDDEYEEEIEVAKVNLYLFNGEQVDFYEAADSIDGHQEFIASKLLNVFQIDPLSRIAIIDNLYVNSENATAKTKIKLLNEQILPYLYDRGFEYAAFLNASICYEGSRLEQETTDNAFENEIPMIREIGESERWGEGVNLVDLEEYKS</sequence>
<protein>
    <submittedName>
        <fullName evidence="1">Uncharacterized protein</fullName>
    </submittedName>
</protein>
<proteinExistence type="predicted"/>
<dbReference type="AlphaFoldDB" id="A0A8D9VT35"/>
<name>A0A8D9VT35_LIMRT</name>
<reference evidence="1 2" key="1">
    <citation type="submission" date="2009-01" db="EMBL/GenBank/DDBJ databases">
        <authorList>
            <person name="Qin X."/>
            <person name="Bachman B."/>
            <person name="Battles P."/>
            <person name="Bell A."/>
            <person name="Bess C."/>
            <person name="Bickham C."/>
            <person name="Chaboub L."/>
            <person name="Chen D."/>
            <person name="Coyle M."/>
            <person name="Deiros D.R."/>
            <person name="Dinh H."/>
            <person name="Forbes L."/>
            <person name="Fowler G."/>
            <person name="Francisco L."/>
            <person name="Fu Q."/>
            <person name="Gubbala S."/>
            <person name="Hale W."/>
            <person name="Han Y."/>
            <person name="Hemphill L."/>
            <person name="Highlander S.K."/>
            <person name="Hirani K."/>
            <person name="Hogues M."/>
            <person name="Jackson L."/>
            <person name="Jakkamsetti A."/>
            <person name="Javaid M."/>
            <person name="Jiang H."/>
            <person name="Korchina V."/>
            <person name="Kovar C."/>
            <person name="Lara F."/>
            <person name="Lee S."/>
            <person name="Mata R."/>
            <person name="Mathew T."/>
            <person name="Moen C."/>
            <person name="Morales K."/>
            <person name="Munidasa M."/>
            <person name="Nazareth L."/>
            <person name="Ngo R."/>
            <person name="Nguyen L."/>
            <person name="Okwuonu G."/>
            <person name="Ongeri F."/>
            <person name="Patil S."/>
            <person name="Petrosino J."/>
            <person name="Pham C."/>
            <person name="Pham P."/>
            <person name="Pu L.-L."/>
            <person name="Puazo M."/>
            <person name="Raj R."/>
            <person name="Reid J."/>
            <person name="Rouhana J."/>
            <person name="Saada N."/>
            <person name="Shang Y."/>
            <person name="Simmons D."/>
            <person name="Thornton R."/>
            <person name="Warren J."/>
            <person name="Weissenberger G."/>
            <person name="Zhang J."/>
            <person name="Zhang L."/>
            <person name="Zhou C."/>
            <person name="Zhu D."/>
            <person name="Muzny D."/>
            <person name="Worley K."/>
            <person name="Gibbs R."/>
        </authorList>
    </citation>
    <scope>NUCLEOTIDE SEQUENCE [LARGE SCALE GENOMIC DNA]</scope>
    <source>
        <strain evidence="1 2">CF48-3A</strain>
    </source>
</reference>